<dbReference type="InterPro" id="IPR006016">
    <property type="entry name" value="UspA"/>
</dbReference>
<keyword evidence="4" id="KW-1185">Reference proteome</keyword>
<feature type="compositionally biased region" description="Polar residues" evidence="1">
    <location>
        <begin position="255"/>
        <end position="264"/>
    </location>
</feature>
<gene>
    <name evidence="3" type="ORF">LTR69_003664</name>
</gene>
<accession>A0ABR0JGQ1</accession>
<dbReference type="Proteomes" id="UP001345691">
    <property type="component" value="Unassembled WGS sequence"/>
</dbReference>
<feature type="region of interest" description="Disordered" evidence="1">
    <location>
        <begin position="1"/>
        <end position="386"/>
    </location>
</feature>
<dbReference type="EMBL" id="JAVRRF010000006">
    <property type="protein sequence ID" value="KAK5063898.1"/>
    <property type="molecule type" value="Genomic_DNA"/>
</dbReference>
<organism evidence="3 4">
    <name type="scientific">Exophiala sideris</name>
    <dbReference type="NCBI Taxonomy" id="1016849"/>
    <lineage>
        <taxon>Eukaryota</taxon>
        <taxon>Fungi</taxon>
        <taxon>Dikarya</taxon>
        <taxon>Ascomycota</taxon>
        <taxon>Pezizomycotina</taxon>
        <taxon>Eurotiomycetes</taxon>
        <taxon>Chaetothyriomycetidae</taxon>
        <taxon>Chaetothyriales</taxon>
        <taxon>Herpotrichiellaceae</taxon>
        <taxon>Exophiala</taxon>
    </lineage>
</organism>
<dbReference type="PANTHER" id="PTHR46100">
    <property type="entry name" value="IMP2'P"/>
    <property type="match status" value="1"/>
</dbReference>
<feature type="compositionally biased region" description="Basic and acidic residues" evidence="1">
    <location>
        <begin position="303"/>
        <end position="322"/>
    </location>
</feature>
<dbReference type="InterPro" id="IPR014729">
    <property type="entry name" value="Rossmann-like_a/b/a_fold"/>
</dbReference>
<name>A0ABR0JGQ1_9EURO</name>
<dbReference type="InterPro" id="IPR006015">
    <property type="entry name" value="Universal_stress_UspA"/>
</dbReference>
<reference evidence="3 4" key="1">
    <citation type="submission" date="2023-08" db="EMBL/GenBank/DDBJ databases">
        <title>Black Yeasts Isolated from many extreme environments.</title>
        <authorList>
            <person name="Coleine C."/>
            <person name="Stajich J.E."/>
            <person name="Selbmann L."/>
        </authorList>
    </citation>
    <scope>NUCLEOTIDE SEQUENCE [LARGE SCALE GENOMIC DNA]</scope>
    <source>
        <strain evidence="3 4">CCFEE 6328</strain>
    </source>
</reference>
<evidence type="ECO:0000259" key="2">
    <source>
        <dbReference type="Pfam" id="PF00582"/>
    </source>
</evidence>
<feature type="compositionally biased region" description="Acidic residues" evidence="1">
    <location>
        <begin position="288"/>
        <end position="302"/>
    </location>
</feature>
<feature type="compositionally biased region" description="Low complexity" evidence="1">
    <location>
        <begin position="330"/>
        <end position="341"/>
    </location>
</feature>
<evidence type="ECO:0000313" key="4">
    <source>
        <dbReference type="Proteomes" id="UP001345691"/>
    </source>
</evidence>
<evidence type="ECO:0000313" key="3">
    <source>
        <dbReference type="EMBL" id="KAK5063898.1"/>
    </source>
</evidence>
<evidence type="ECO:0000256" key="1">
    <source>
        <dbReference type="SAM" id="MobiDB-lite"/>
    </source>
</evidence>
<comment type="caution">
    <text evidence="3">The sequence shown here is derived from an EMBL/GenBank/DDBJ whole genome shotgun (WGS) entry which is preliminary data.</text>
</comment>
<sequence length="676" mass="72437">MDRPPSRSRAPMSLEDSLDEENREVLAALEGKRSPSPMARITHARTATPPPPSHSRLYVDAPTPRHGSIAGIGVGITSPTQSRKSGALDPSDPSTYTSPHSSKSNSPVLTKAQPSATRQRAVSEVNRPAGLPTLETSNMGLKQKDPSDIASIYVPSNAGTFPRLETENKRPRQGSSPAMAAAITGDFSKLYVGLPGGKPVKDAGAARGHSRSPSSQSRKSDTSQGALLSPRKSAVPLAKGSGANVDYHTNRRLSNKSGSVSTFTEDSEEGGGRIHADGIGEENALAESSDDDAEYSSSDDDETRGRSDRRKYSAGEAAENKPPETTIVASPLPQTPSTPSLPKEPSISITDPAGESFSAEKPEVHPPTNFARSQSVSSHEDEDEEVAAIRKAKSLALNMSPLDTTVTNRHVQILLRGNWVQFHQEAEGGHGHRQSRTYLVCSDLSTEATYAMEWVVGTMLRNGDTLLAIYAIEDESAGKPTEAEKDILHAEGAQAGKAASEVMDVLTRQTTQGGGTSVGLNSQNKYVPATEIASLSGSVDARNMSKKDMERLKGVEAVTQTFIRLVRKTTLEVRCMIEVIHCKSPKHLILGAIDELEPTLCVVGTRGRSSLKGVLLGSFSNYLVTKSSVPVMVARRRLKKPRSDVRISSTKIRLTNNLTASHVPVKRRGLTQARID</sequence>
<feature type="compositionally biased region" description="Polar residues" evidence="1">
    <location>
        <begin position="92"/>
        <end position="120"/>
    </location>
</feature>
<dbReference type="CDD" id="cd23659">
    <property type="entry name" value="USP_At3g01520-like"/>
    <property type="match status" value="1"/>
</dbReference>
<dbReference type="Gene3D" id="3.40.50.620">
    <property type="entry name" value="HUPs"/>
    <property type="match status" value="1"/>
</dbReference>
<dbReference type="SUPFAM" id="SSF52402">
    <property type="entry name" value="Adenine nucleotide alpha hydrolases-like"/>
    <property type="match status" value="1"/>
</dbReference>
<dbReference type="PRINTS" id="PR01438">
    <property type="entry name" value="UNVRSLSTRESS"/>
</dbReference>
<dbReference type="PANTHER" id="PTHR46100:SF4">
    <property type="entry name" value="USPA DOMAIN-CONTAINING PROTEIN"/>
    <property type="match status" value="1"/>
</dbReference>
<proteinExistence type="predicted"/>
<dbReference type="Pfam" id="PF00582">
    <property type="entry name" value="Usp"/>
    <property type="match status" value="1"/>
</dbReference>
<protein>
    <recommendedName>
        <fullName evidence="2">UspA domain-containing protein</fullName>
    </recommendedName>
</protein>
<feature type="domain" description="UspA" evidence="2">
    <location>
        <begin position="438"/>
        <end position="635"/>
    </location>
</feature>